<dbReference type="Gene3D" id="3.40.50.1820">
    <property type="entry name" value="alpha/beta hydrolase"/>
    <property type="match status" value="1"/>
</dbReference>
<evidence type="ECO:0000313" key="4">
    <source>
        <dbReference type="EMBL" id="KAK4213297.1"/>
    </source>
</evidence>
<dbReference type="InterPro" id="IPR029058">
    <property type="entry name" value="AB_hydrolase_fold"/>
</dbReference>
<dbReference type="InterPro" id="IPR036770">
    <property type="entry name" value="Ankyrin_rpt-contain_sf"/>
</dbReference>
<gene>
    <name evidence="4" type="ORF">QBC37DRAFT_473319</name>
</gene>
<dbReference type="SUPFAM" id="SSF53474">
    <property type="entry name" value="alpha/beta-Hydrolases"/>
    <property type="match status" value="1"/>
</dbReference>
<evidence type="ECO:0000256" key="1">
    <source>
        <dbReference type="ARBA" id="ARBA00022737"/>
    </source>
</evidence>
<reference evidence="4" key="1">
    <citation type="journal article" date="2023" name="Mol. Phylogenet. Evol.">
        <title>Genome-scale phylogeny and comparative genomics of the fungal order Sordariales.</title>
        <authorList>
            <person name="Hensen N."/>
            <person name="Bonometti L."/>
            <person name="Westerberg I."/>
            <person name="Brannstrom I.O."/>
            <person name="Guillou S."/>
            <person name="Cros-Aarteil S."/>
            <person name="Calhoun S."/>
            <person name="Haridas S."/>
            <person name="Kuo A."/>
            <person name="Mondo S."/>
            <person name="Pangilinan J."/>
            <person name="Riley R."/>
            <person name="LaButti K."/>
            <person name="Andreopoulos B."/>
            <person name="Lipzen A."/>
            <person name="Chen C."/>
            <person name="Yan M."/>
            <person name="Daum C."/>
            <person name="Ng V."/>
            <person name="Clum A."/>
            <person name="Steindorff A."/>
            <person name="Ohm R.A."/>
            <person name="Martin F."/>
            <person name="Silar P."/>
            <person name="Natvig D.O."/>
            <person name="Lalanne C."/>
            <person name="Gautier V."/>
            <person name="Ament-Velasquez S.L."/>
            <person name="Kruys A."/>
            <person name="Hutchinson M.I."/>
            <person name="Powell A.J."/>
            <person name="Barry K."/>
            <person name="Miller A.N."/>
            <person name="Grigoriev I.V."/>
            <person name="Debuchy R."/>
            <person name="Gladieux P."/>
            <person name="Hiltunen Thoren M."/>
            <person name="Johannesson H."/>
        </authorList>
    </citation>
    <scope>NUCLEOTIDE SEQUENCE</scope>
    <source>
        <strain evidence="4">PSN293</strain>
    </source>
</reference>
<dbReference type="InterPro" id="IPR056884">
    <property type="entry name" value="NPHP3-like_N"/>
</dbReference>
<evidence type="ECO:0000256" key="2">
    <source>
        <dbReference type="SAM" id="MobiDB-lite"/>
    </source>
</evidence>
<reference evidence="4" key="2">
    <citation type="submission" date="2023-05" db="EMBL/GenBank/DDBJ databases">
        <authorList>
            <consortium name="Lawrence Berkeley National Laboratory"/>
            <person name="Steindorff A."/>
            <person name="Hensen N."/>
            <person name="Bonometti L."/>
            <person name="Westerberg I."/>
            <person name="Brannstrom I.O."/>
            <person name="Guillou S."/>
            <person name="Cros-Aarteil S."/>
            <person name="Calhoun S."/>
            <person name="Haridas S."/>
            <person name="Kuo A."/>
            <person name="Mondo S."/>
            <person name="Pangilinan J."/>
            <person name="Riley R."/>
            <person name="Labutti K."/>
            <person name="Andreopoulos B."/>
            <person name="Lipzen A."/>
            <person name="Chen C."/>
            <person name="Yanf M."/>
            <person name="Daum C."/>
            <person name="Ng V."/>
            <person name="Clum A."/>
            <person name="Ohm R."/>
            <person name="Martin F."/>
            <person name="Silar P."/>
            <person name="Natvig D."/>
            <person name="Lalanne C."/>
            <person name="Gautier V."/>
            <person name="Ament-Velasquez S.L."/>
            <person name="Kruys A."/>
            <person name="Hutchinson M.I."/>
            <person name="Powell A.J."/>
            <person name="Barry K."/>
            <person name="Miller A.N."/>
            <person name="Grigoriev I.V."/>
            <person name="Debuchy R."/>
            <person name="Gladieux P."/>
            <person name="Thoren M.H."/>
            <person name="Johannesson H."/>
        </authorList>
    </citation>
    <scope>NUCLEOTIDE SEQUENCE</scope>
    <source>
        <strain evidence="4">PSN293</strain>
    </source>
</reference>
<dbReference type="Gene3D" id="1.25.40.20">
    <property type="entry name" value="Ankyrin repeat-containing domain"/>
    <property type="match status" value="1"/>
</dbReference>
<dbReference type="PANTHER" id="PTHR10039:SF5">
    <property type="entry name" value="NACHT DOMAIN-CONTAINING PROTEIN"/>
    <property type="match status" value="1"/>
</dbReference>
<dbReference type="InterPro" id="IPR027417">
    <property type="entry name" value="P-loop_NTPase"/>
</dbReference>
<feature type="region of interest" description="Disordered" evidence="2">
    <location>
        <begin position="1"/>
        <end position="26"/>
    </location>
</feature>
<keyword evidence="1" id="KW-0677">Repeat</keyword>
<protein>
    <submittedName>
        <fullName evidence="4">Het-eN</fullName>
    </submittedName>
</protein>
<dbReference type="SMART" id="SM00248">
    <property type="entry name" value="ANK"/>
    <property type="match status" value="2"/>
</dbReference>
<dbReference type="SUPFAM" id="SSF48403">
    <property type="entry name" value="Ankyrin repeat"/>
    <property type="match status" value="1"/>
</dbReference>
<feature type="domain" description="Nephrocystin 3-like N-terminal" evidence="3">
    <location>
        <begin position="331"/>
        <end position="506"/>
    </location>
</feature>
<feature type="compositionally biased region" description="Polar residues" evidence="2">
    <location>
        <begin position="10"/>
        <end position="25"/>
    </location>
</feature>
<dbReference type="Pfam" id="PF12796">
    <property type="entry name" value="Ank_2"/>
    <property type="match status" value="1"/>
</dbReference>
<dbReference type="SUPFAM" id="SSF52540">
    <property type="entry name" value="P-loop containing nucleoside triphosphate hydrolases"/>
    <property type="match status" value="1"/>
</dbReference>
<comment type="caution">
    <text evidence="4">The sequence shown here is derived from an EMBL/GenBank/DDBJ whole genome shotgun (WGS) entry which is preliminary data.</text>
</comment>
<name>A0AAN6YC34_9PEZI</name>
<dbReference type="Gene3D" id="3.40.50.300">
    <property type="entry name" value="P-loop containing nucleotide triphosphate hydrolases"/>
    <property type="match status" value="1"/>
</dbReference>
<dbReference type="Proteomes" id="UP001301769">
    <property type="component" value="Unassembled WGS sequence"/>
</dbReference>
<evidence type="ECO:0000259" key="3">
    <source>
        <dbReference type="Pfam" id="PF24883"/>
    </source>
</evidence>
<dbReference type="InterPro" id="IPR002110">
    <property type="entry name" value="Ankyrin_rpt"/>
</dbReference>
<dbReference type="Pfam" id="PF24883">
    <property type="entry name" value="NPHP3_N"/>
    <property type="match status" value="1"/>
</dbReference>
<dbReference type="PANTHER" id="PTHR10039">
    <property type="entry name" value="AMELOGENIN"/>
    <property type="match status" value="1"/>
</dbReference>
<sequence length="1037" mass="116160">MAFAWAGEVSSKQTQTTSDNSQRGCTKSDLFPNEQVYGLRVLYKPQDSAGDIIFIHGLSGNSYNTWTSHKGVYWPTQLLSLDFPNVRVMSFGYDADVTRLLGPVSKNSVRDHAASLIGDLASIREGDGSKTHPIILIAHSLGGLVAKKALCLSEQSAEDHERQLHDRTIAVAFCGTPHRGSGMASFATGVAHILKAARKRVNTDILALLKRDSEALAEIDSTFGMWLMNKGREFTLTCFSEEHELPGTGMVVSKDSSQISGYPHYSIPANHMDMVRFNSPEDIGYRRVKGELHRWIRDGFTDGRDVQGCLKSLSFEEMNDRQIEIENSAEGMCSWLLGHEVYQRWLGQSRSLIWIKGKPGAGKSTLMKFALKEAQPAQCLAPSIKTISFFFHGRGTTLQKNPLGLFRALAHQIGVTRGAYIGDLVDLFQARSNTFQSWNWKAKELEDMLVSSILPAILEDMPVRLFIDALDECGELAARQLVRTFAVLQQRCSSSRFGLSICFSCRHYPIVAPEVCDEICLEHENGADISLYIRQELERSIMCPYELEVLRSTIEKKSQHVFQWVVLVAPRIVWLFQEGNTLNQVLAHISEIPEELHSLYDSILNDLIKHRPDLSLKLFQWICFGHKAFNVPEFRCAMNIDATLEMSGKTLKEWEDVDYHIETDKQMEKKLHFLSGGLAEITKSGVQLIHQSVQDFLFSKGFGVLDPKTTWTEDIILGRGHGRLGRSCLAYFLAIRREHLTSLHLLSTTDFTRLAERYPLLVYALKHWPLHISTAEKTGMSQADVLEFLPGRSNLCLEHWELFVTCLRIEDTSLKLPHPGTTMVHEAFKYNIPSLATSALGWMRVNVKDGHGRTALSIAAQHSGIEMVRLLLSQPRIELNIADRDGRTALSYAVEVDDIEVVEAFLDRPELNTRLNLETAYNMNGIKGTTFDHVVRLQRLELLKVLLGYPKITRIDADALVGRALVCIDADALAVGGALGLTSKVLSAAKTIDIIQLLMESDKSQTPVNLNEPRNYGSDKEPNITAPILHFAHPHST</sequence>
<organism evidence="4 5">
    <name type="scientific">Rhypophila decipiens</name>
    <dbReference type="NCBI Taxonomy" id="261697"/>
    <lineage>
        <taxon>Eukaryota</taxon>
        <taxon>Fungi</taxon>
        <taxon>Dikarya</taxon>
        <taxon>Ascomycota</taxon>
        <taxon>Pezizomycotina</taxon>
        <taxon>Sordariomycetes</taxon>
        <taxon>Sordariomycetidae</taxon>
        <taxon>Sordariales</taxon>
        <taxon>Naviculisporaceae</taxon>
        <taxon>Rhypophila</taxon>
    </lineage>
</organism>
<keyword evidence="5" id="KW-1185">Reference proteome</keyword>
<evidence type="ECO:0000313" key="5">
    <source>
        <dbReference type="Proteomes" id="UP001301769"/>
    </source>
</evidence>
<proteinExistence type="predicted"/>
<dbReference type="AlphaFoldDB" id="A0AAN6YC34"/>
<feature type="non-terminal residue" evidence="4">
    <location>
        <position position="1037"/>
    </location>
</feature>
<dbReference type="EMBL" id="MU858111">
    <property type="protein sequence ID" value="KAK4213297.1"/>
    <property type="molecule type" value="Genomic_DNA"/>
</dbReference>
<accession>A0AAN6YC34</accession>